<dbReference type="InterPro" id="IPR006127">
    <property type="entry name" value="ZnuA-like"/>
</dbReference>
<dbReference type="EMBL" id="MRCB01000005">
    <property type="protein sequence ID" value="OKH24798.1"/>
    <property type="molecule type" value="Genomic_DNA"/>
</dbReference>
<keyword evidence="4" id="KW-0732">Signal</keyword>
<dbReference type="PANTHER" id="PTHR42953:SF1">
    <property type="entry name" value="METAL-BINDING PROTEIN HI_0362-RELATED"/>
    <property type="match status" value="1"/>
</dbReference>
<dbReference type="GO" id="GO:0030313">
    <property type="term" value="C:cell envelope"/>
    <property type="evidence" value="ECO:0007669"/>
    <property type="project" value="UniProtKB-SubCell"/>
</dbReference>
<proteinExistence type="inferred from homology"/>
<evidence type="ECO:0000256" key="1">
    <source>
        <dbReference type="ARBA" id="ARBA00004196"/>
    </source>
</evidence>
<dbReference type="STRING" id="1921803.NIES593_06155"/>
<dbReference type="SUPFAM" id="SSF53807">
    <property type="entry name" value="Helical backbone' metal receptor"/>
    <property type="match status" value="1"/>
</dbReference>
<keyword evidence="7" id="KW-1185">Reference proteome</keyword>
<comment type="caution">
    <text evidence="6">The sequence shown here is derived from an EMBL/GenBank/DDBJ whole genome shotgun (WGS) entry which is preliminary data.</text>
</comment>
<dbReference type="RefSeq" id="WP_073598747.1">
    <property type="nucleotide sequence ID" value="NZ_MRCB01000005.1"/>
</dbReference>
<evidence type="ECO:0000256" key="2">
    <source>
        <dbReference type="ARBA" id="ARBA00022448"/>
    </source>
</evidence>
<dbReference type="Pfam" id="PF01297">
    <property type="entry name" value="ZnuA"/>
    <property type="match status" value="1"/>
</dbReference>
<accession>A0A1U7HMM6</accession>
<reference evidence="6 7" key="1">
    <citation type="submission" date="2016-11" db="EMBL/GenBank/DDBJ databases">
        <title>Draft Genome Sequences of Nine Cyanobacterial Strains from Diverse Habitats.</title>
        <authorList>
            <person name="Zhu T."/>
            <person name="Hou S."/>
            <person name="Lu X."/>
            <person name="Hess W.R."/>
        </authorList>
    </citation>
    <scope>NUCLEOTIDE SEQUENCE [LARGE SCALE GENOMIC DNA]</scope>
    <source>
        <strain evidence="6 7">NIES-593</strain>
    </source>
</reference>
<keyword evidence="2 5" id="KW-0813">Transport</keyword>
<protein>
    <submittedName>
        <fullName evidence="6">Metal ABC transporter substrate-binding protein</fullName>
    </submittedName>
</protein>
<organism evidence="6 7">
    <name type="scientific">Hydrococcus rivularis NIES-593</name>
    <dbReference type="NCBI Taxonomy" id="1921803"/>
    <lineage>
        <taxon>Bacteria</taxon>
        <taxon>Bacillati</taxon>
        <taxon>Cyanobacteriota</taxon>
        <taxon>Cyanophyceae</taxon>
        <taxon>Pleurocapsales</taxon>
        <taxon>Hydrococcaceae</taxon>
        <taxon>Hydrococcus</taxon>
    </lineage>
</organism>
<dbReference type="Gene3D" id="3.40.50.1980">
    <property type="entry name" value="Nitrogenase molybdenum iron protein domain"/>
    <property type="match status" value="2"/>
</dbReference>
<dbReference type="InterPro" id="IPR006129">
    <property type="entry name" value="AdhesinB"/>
</dbReference>
<dbReference type="GO" id="GO:0046872">
    <property type="term" value="F:metal ion binding"/>
    <property type="evidence" value="ECO:0007669"/>
    <property type="project" value="UniProtKB-KW"/>
</dbReference>
<evidence type="ECO:0000256" key="5">
    <source>
        <dbReference type="RuleBase" id="RU003512"/>
    </source>
</evidence>
<evidence type="ECO:0000313" key="7">
    <source>
        <dbReference type="Proteomes" id="UP000186868"/>
    </source>
</evidence>
<evidence type="ECO:0000313" key="6">
    <source>
        <dbReference type="EMBL" id="OKH24798.1"/>
    </source>
</evidence>
<keyword evidence="3" id="KW-0479">Metal-binding</keyword>
<dbReference type="PRINTS" id="PR00691">
    <property type="entry name" value="ADHESINB"/>
</dbReference>
<evidence type="ECO:0000256" key="4">
    <source>
        <dbReference type="ARBA" id="ARBA00022729"/>
    </source>
</evidence>
<dbReference type="GO" id="GO:0030001">
    <property type="term" value="P:metal ion transport"/>
    <property type="evidence" value="ECO:0007669"/>
    <property type="project" value="InterPro"/>
</dbReference>
<dbReference type="PRINTS" id="PR00690">
    <property type="entry name" value="ADHESNFAMILY"/>
</dbReference>
<gene>
    <name evidence="6" type="ORF">NIES593_06155</name>
</gene>
<sequence>MIPTPPQTWAKAAVVLAVGCLVGCGQSKPTTQTSQINPAATPVEVENTASDRPKIVATTSVLCDLTKQIARDTIDLTCLLKPGVDAHVYEPVPEDRKAIENAQLIFYSGYDLEPALIKIIKSTSNSAPKIAVAEVAVPDPLMGEEHEHEHQEKAQGEQVPDPHVWHDAQNGIRMAGVIQTNLAQLAPANAELYAKNAQALKEELTQIDSWIKSQIATIPKTNRKIVTTHDAMGYYAAAYGIPIEGAIQGISTEEKPTATRVKELVDSVKATKVPTIFAEIVVNPKLIQTVAKEANVKLSDRELFSDSLGEPGSQGDTYPKMLIANTQTIVEGLGGKFTPFAAQNSKESE</sequence>
<dbReference type="OrthoDB" id="9793396at2"/>
<name>A0A1U7HMM6_9CYAN</name>
<dbReference type="InterPro" id="IPR006128">
    <property type="entry name" value="Lipoprotein_PsaA-like"/>
</dbReference>
<dbReference type="AlphaFoldDB" id="A0A1U7HMM6"/>
<dbReference type="GO" id="GO:0007155">
    <property type="term" value="P:cell adhesion"/>
    <property type="evidence" value="ECO:0007669"/>
    <property type="project" value="InterPro"/>
</dbReference>
<dbReference type="InterPro" id="IPR050492">
    <property type="entry name" value="Bact_metal-bind_prot9"/>
</dbReference>
<dbReference type="Proteomes" id="UP000186868">
    <property type="component" value="Unassembled WGS sequence"/>
</dbReference>
<evidence type="ECO:0000256" key="3">
    <source>
        <dbReference type="ARBA" id="ARBA00022723"/>
    </source>
</evidence>
<comment type="similarity">
    <text evidence="5">Belongs to the bacterial solute-binding protein 9 family.</text>
</comment>
<comment type="subcellular location">
    <subcellularLocation>
        <location evidence="1">Cell envelope</location>
    </subcellularLocation>
</comment>
<dbReference type="PANTHER" id="PTHR42953">
    <property type="entry name" value="HIGH-AFFINITY ZINC UPTAKE SYSTEM PROTEIN ZNUA-RELATED"/>
    <property type="match status" value="1"/>
</dbReference>